<reference evidence="3 4" key="1">
    <citation type="submission" date="2015-10" db="EMBL/GenBank/DDBJ databases">
        <title>The world's first case of liver abscess caused by Pannonibacter phragmitetus.</title>
        <authorList>
            <person name="Ming D."/>
            <person name="Wang M."/>
            <person name="Zhou Y."/>
            <person name="Jiang T."/>
            <person name="Hu S."/>
        </authorList>
    </citation>
    <scope>NUCLEOTIDE SEQUENCE [LARGE SCALE GENOMIC DNA]</scope>
    <source>
        <strain evidence="3 4">31801</strain>
    </source>
</reference>
<evidence type="ECO:0000313" key="4">
    <source>
        <dbReference type="Proteomes" id="UP000064921"/>
    </source>
</evidence>
<organism evidence="3 4">
    <name type="scientific">Pannonibacter phragmitetus</name>
    <dbReference type="NCBI Taxonomy" id="121719"/>
    <lineage>
        <taxon>Bacteria</taxon>
        <taxon>Pseudomonadati</taxon>
        <taxon>Pseudomonadota</taxon>
        <taxon>Alphaproteobacteria</taxon>
        <taxon>Hyphomicrobiales</taxon>
        <taxon>Stappiaceae</taxon>
        <taxon>Pannonibacter</taxon>
    </lineage>
</organism>
<comment type="similarity">
    <text evidence="1">Belongs to the HupH/HyaF family.</text>
</comment>
<feature type="domain" description="HupH hydrogenase expression protein C-terminal" evidence="2">
    <location>
        <begin position="55"/>
        <end position="135"/>
    </location>
</feature>
<dbReference type="RefSeq" id="WP_058899191.1">
    <property type="nucleotide sequence ID" value="NZ_CP013068.1"/>
</dbReference>
<evidence type="ECO:0000313" key="3">
    <source>
        <dbReference type="EMBL" id="ALV27891.1"/>
    </source>
</evidence>
<dbReference type="EMBL" id="CP013068">
    <property type="protein sequence ID" value="ALV27891.1"/>
    <property type="molecule type" value="Genomic_DNA"/>
</dbReference>
<accession>A0A0U3PGC9</accession>
<name>A0A0U3PGC9_9HYPH</name>
<sequence length="278" mass="29192">MSNGFLFPPAGFGPGSQPLDDEELSYMALPSGMRTYVPHLPEVGDPSQVTPALKTLADIAGACEIAATAGGERAEFDLSAMDPASRALMAETLGQGEVSMKLRGVPALMVQESVFAGVWMLAGVGIDRIEVGPVPAEAVRRAHGSGAPAPMLSAPRPAGVVNAPALLAELADQSANWRSGGMPHVVNLSLLPHTEEDLLWLDAALGKGAVTILSRGYGNCRISACALPQVWRVQFFNSMDTLILDTFEVTAIPEVALAAPEDLADSGERIREVLEAIR</sequence>
<feature type="domain" description="HupH hydrogenase expression protein C-terminal" evidence="2">
    <location>
        <begin position="160"/>
        <end position="277"/>
    </location>
</feature>
<dbReference type="InterPro" id="IPR038527">
    <property type="entry name" value="HupH_C_sf"/>
</dbReference>
<evidence type="ECO:0000256" key="1">
    <source>
        <dbReference type="ARBA" id="ARBA00010832"/>
    </source>
</evidence>
<evidence type="ECO:0000259" key="2">
    <source>
        <dbReference type="Pfam" id="PF04809"/>
    </source>
</evidence>
<dbReference type="AlphaFoldDB" id="A0A0U3PGC9"/>
<dbReference type="Pfam" id="PF04809">
    <property type="entry name" value="HupH_C"/>
    <property type="match status" value="2"/>
</dbReference>
<protein>
    <submittedName>
        <fullName evidence="3">Hydrogenase accessory protein HypB</fullName>
    </submittedName>
</protein>
<dbReference type="KEGG" id="pphr:APZ00_13145"/>
<keyword evidence="4" id="KW-1185">Reference proteome</keyword>
<dbReference type="Gene3D" id="3.30.1370.140">
    <property type="entry name" value="HupH hydrogenase expression protein, C-terminal domain"/>
    <property type="match status" value="2"/>
</dbReference>
<dbReference type="Proteomes" id="UP000064921">
    <property type="component" value="Chromosome"/>
</dbReference>
<dbReference type="STRING" id="121719.APZ00_13145"/>
<proteinExistence type="inferred from homology"/>
<dbReference type="InterPro" id="IPR006894">
    <property type="entry name" value="HupH_Hydgase_express_prot_C"/>
</dbReference>
<gene>
    <name evidence="3" type="ORF">APZ00_13145</name>
</gene>